<dbReference type="Pfam" id="PF01041">
    <property type="entry name" value="DegT_DnrJ_EryC1"/>
    <property type="match status" value="1"/>
</dbReference>
<evidence type="ECO:0000313" key="7">
    <source>
        <dbReference type="Proteomes" id="UP000199473"/>
    </source>
</evidence>
<sequence>MNATTITVPQADPGAGYRAHKEEIDAAALRALGSGWYILGKEGEAFEKEYAAWQGQKRAVGCANGTDALALTLRGMGIGPGCTVVTVSHTAVATVAAIEMTGATPLLVDIDPDTFTMDADELVAVLEDPPPGLPPIRAIIPVHLYGQACDLDPMLAACKAHGVMLIEDCSQAHGATLTGRKVGTMGDAACFSLYPTKNLGALGDGGVLTTDDEALADRIGAIRQYGWKERYISDGVGVNSRLDEIQAAILRVKLNYLDAGNARRQAIAAAYDEALAGTRYAAPIRREGSGHVFHQYVLRVPERAALMARLRAEGVATAIHYPSPVHLQPAYRGRTALGPAGCAETARAAAEVMSLPMFPELTDAQVGHVCTVLRGL</sequence>
<evidence type="ECO:0000256" key="2">
    <source>
        <dbReference type="ARBA" id="ARBA00037999"/>
    </source>
</evidence>
<dbReference type="InterPro" id="IPR015421">
    <property type="entry name" value="PyrdxlP-dep_Trfase_major"/>
</dbReference>
<dbReference type="GO" id="GO:0008483">
    <property type="term" value="F:transaminase activity"/>
    <property type="evidence" value="ECO:0007669"/>
    <property type="project" value="TreeGrafter"/>
</dbReference>
<gene>
    <name evidence="6" type="ORF">SAMN02745775_11014</name>
</gene>
<feature type="active site" description="Proton acceptor" evidence="3">
    <location>
        <position position="197"/>
    </location>
</feature>
<keyword evidence="1 4" id="KW-0663">Pyridoxal phosphate</keyword>
<dbReference type="PANTHER" id="PTHR30244">
    <property type="entry name" value="TRANSAMINASE"/>
    <property type="match status" value="1"/>
</dbReference>
<dbReference type="Gene3D" id="3.40.640.10">
    <property type="entry name" value="Type I PLP-dependent aspartate aminotransferase-like (Major domain)"/>
    <property type="match status" value="1"/>
</dbReference>
<dbReference type="OrthoDB" id="9768668at2"/>
<dbReference type="STRING" id="1123062.SAMN02745775_11014"/>
<accession>A0A1I4D7H1</accession>
<evidence type="ECO:0000256" key="4">
    <source>
        <dbReference type="PIRSR" id="PIRSR000390-2"/>
    </source>
</evidence>
<dbReference type="CDD" id="cd00616">
    <property type="entry name" value="AHBA_syn"/>
    <property type="match status" value="1"/>
</dbReference>
<dbReference type="Gene3D" id="3.90.1150.10">
    <property type="entry name" value="Aspartate Aminotransferase, domain 1"/>
    <property type="match status" value="1"/>
</dbReference>
<evidence type="ECO:0000313" key="6">
    <source>
        <dbReference type="EMBL" id="SFK89714.1"/>
    </source>
</evidence>
<dbReference type="GO" id="GO:0030170">
    <property type="term" value="F:pyridoxal phosphate binding"/>
    <property type="evidence" value="ECO:0007669"/>
    <property type="project" value="TreeGrafter"/>
</dbReference>
<keyword evidence="7" id="KW-1185">Reference proteome</keyword>
<comment type="similarity">
    <text evidence="2 5">Belongs to the DegT/DnrJ/EryC1 family.</text>
</comment>
<reference evidence="6 7" key="1">
    <citation type="submission" date="2016-10" db="EMBL/GenBank/DDBJ databases">
        <authorList>
            <person name="de Groot N.N."/>
        </authorList>
    </citation>
    <scope>NUCLEOTIDE SEQUENCE [LARGE SCALE GENOMIC DNA]</scope>
    <source>
        <strain evidence="6 7">DSM 19981</strain>
    </source>
</reference>
<protein>
    <submittedName>
        <fullName evidence="6">dTDP-4-amino-4,6-dideoxygalactose transaminase</fullName>
    </submittedName>
</protein>
<dbReference type="PIRSF" id="PIRSF000390">
    <property type="entry name" value="PLP_StrS"/>
    <property type="match status" value="1"/>
</dbReference>
<dbReference type="InterPro" id="IPR015424">
    <property type="entry name" value="PyrdxlP-dep_Trfase"/>
</dbReference>
<dbReference type="EMBL" id="FOSQ01000010">
    <property type="protein sequence ID" value="SFK89714.1"/>
    <property type="molecule type" value="Genomic_DNA"/>
</dbReference>
<evidence type="ECO:0000256" key="3">
    <source>
        <dbReference type="PIRSR" id="PIRSR000390-1"/>
    </source>
</evidence>
<dbReference type="GO" id="GO:0000271">
    <property type="term" value="P:polysaccharide biosynthetic process"/>
    <property type="evidence" value="ECO:0007669"/>
    <property type="project" value="TreeGrafter"/>
</dbReference>
<dbReference type="PANTHER" id="PTHR30244:SF36">
    <property type="entry name" value="3-OXO-GLUCOSE-6-PHOSPHATE:GLUTAMATE AMINOTRANSFERASE"/>
    <property type="match status" value="1"/>
</dbReference>
<organism evidence="6 7">
    <name type="scientific">Falsiroseomonas stagni DSM 19981</name>
    <dbReference type="NCBI Taxonomy" id="1123062"/>
    <lineage>
        <taxon>Bacteria</taxon>
        <taxon>Pseudomonadati</taxon>
        <taxon>Pseudomonadota</taxon>
        <taxon>Alphaproteobacteria</taxon>
        <taxon>Acetobacterales</taxon>
        <taxon>Roseomonadaceae</taxon>
        <taxon>Falsiroseomonas</taxon>
    </lineage>
</organism>
<dbReference type="Proteomes" id="UP000199473">
    <property type="component" value="Unassembled WGS sequence"/>
</dbReference>
<dbReference type="RefSeq" id="WP_092961918.1">
    <property type="nucleotide sequence ID" value="NZ_FOSQ01000010.1"/>
</dbReference>
<evidence type="ECO:0000256" key="1">
    <source>
        <dbReference type="ARBA" id="ARBA00022898"/>
    </source>
</evidence>
<evidence type="ECO:0000256" key="5">
    <source>
        <dbReference type="RuleBase" id="RU004508"/>
    </source>
</evidence>
<proteinExistence type="inferred from homology"/>
<dbReference type="SUPFAM" id="SSF53383">
    <property type="entry name" value="PLP-dependent transferases"/>
    <property type="match status" value="1"/>
</dbReference>
<dbReference type="AlphaFoldDB" id="A0A1I4D7H1"/>
<dbReference type="InterPro" id="IPR000653">
    <property type="entry name" value="DegT/StrS_aminotransferase"/>
</dbReference>
<name>A0A1I4D7H1_9PROT</name>
<feature type="modified residue" description="N6-(pyridoxal phosphate)lysine" evidence="4">
    <location>
        <position position="197"/>
    </location>
</feature>
<dbReference type="InterPro" id="IPR015422">
    <property type="entry name" value="PyrdxlP-dep_Trfase_small"/>
</dbReference>